<evidence type="ECO:0000313" key="1">
    <source>
        <dbReference type="Proteomes" id="UP000492821"/>
    </source>
</evidence>
<keyword evidence="1" id="KW-1185">Reference proteome</keyword>
<proteinExistence type="predicted"/>
<dbReference type="WBParaSite" id="Pan_g12735.t1">
    <property type="protein sequence ID" value="Pan_g12735.t1"/>
    <property type="gene ID" value="Pan_g12735"/>
</dbReference>
<evidence type="ECO:0000313" key="2">
    <source>
        <dbReference type="WBParaSite" id="Pan_g12735.t1"/>
    </source>
</evidence>
<organism evidence="1 2">
    <name type="scientific">Panagrellus redivivus</name>
    <name type="common">Microworm</name>
    <dbReference type="NCBI Taxonomy" id="6233"/>
    <lineage>
        <taxon>Eukaryota</taxon>
        <taxon>Metazoa</taxon>
        <taxon>Ecdysozoa</taxon>
        <taxon>Nematoda</taxon>
        <taxon>Chromadorea</taxon>
        <taxon>Rhabditida</taxon>
        <taxon>Tylenchina</taxon>
        <taxon>Panagrolaimomorpha</taxon>
        <taxon>Panagrolaimoidea</taxon>
        <taxon>Panagrolaimidae</taxon>
        <taxon>Panagrellus</taxon>
    </lineage>
</organism>
<dbReference type="Proteomes" id="UP000492821">
    <property type="component" value="Unassembled WGS sequence"/>
</dbReference>
<protein>
    <submittedName>
        <fullName evidence="2">NB-ARC domain-containing protein</fullName>
    </submittedName>
</protein>
<reference evidence="2" key="2">
    <citation type="submission" date="2020-10" db="UniProtKB">
        <authorList>
            <consortium name="WormBaseParasite"/>
        </authorList>
    </citation>
    <scope>IDENTIFICATION</scope>
</reference>
<dbReference type="AlphaFoldDB" id="A0A7E4UTP4"/>
<sequence>MLTTLYNAVANGAIWAIEWLSQWRSVLPPADNEATKELFKAKLVLVNELFELPNADSNHLPTTEMAYKRLKSLSANVHLLFLVIDPTVGWKRVKENIDEKEDSPLALAYKCVLERKLGESEEDLKQSLYAHIVKDCLIMDSILDGFQKKQVGSDAMIERFREMMLFWTLALMKNHPYKYSQLHDLGVSVSFMMVSPSSPVIHIHAPQQ</sequence>
<accession>A0A7E4UTP4</accession>
<name>A0A7E4UTP4_PANRE</name>
<reference evidence="1" key="1">
    <citation type="journal article" date="2013" name="Genetics">
        <title>The draft genome and transcriptome of Panagrellus redivivus are shaped by the harsh demands of a free-living lifestyle.</title>
        <authorList>
            <person name="Srinivasan J."/>
            <person name="Dillman A.R."/>
            <person name="Macchietto M.G."/>
            <person name="Heikkinen L."/>
            <person name="Lakso M."/>
            <person name="Fracchia K.M."/>
            <person name="Antoshechkin I."/>
            <person name="Mortazavi A."/>
            <person name="Wong G."/>
            <person name="Sternberg P.W."/>
        </authorList>
    </citation>
    <scope>NUCLEOTIDE SEQUENCE [LARGE SCALE GENOMIC DNA]</scope>
    <source>
        <strain evidence="1">MT8872</strain>
    </source>
</reference>